<keyword evidence="2" id="KW-1185">Reference proteome</keyword>
<accession>A0A0C9TSF0</accession>
<evidence type="ECO:0000313" key="2">
    <source>
        <dbReference type="Proteomes" id="UP000053647"/>
    </source>
</evidence>
<dbReference type="AlphaFoldDB" id="A0A0C9TSF0"/>
<reference evidence="1 2" key="1">
    <citation type="submission" date="2014-06" db="EMBL/GenBank/DDBJ databases">
        <authorList>
            <consortium name="DOE Joint Genome Institute"/>
            <person name="Kuo A."/>
            <person name="Kohler A."/>
            <person name="Nagy L.G."/>
            <person name="Floudas D."/>
            <person name="Copeland A."/>
            <person name="Barry K.W."/>
            <person name="Cichocki N."/>
            <person name="Veneault-Fourrey C."/>
            <person name="LaButti K."/>
            <person name="Lindquist E.A."/>
            <person name="Lipzen A."/>
            <person name="Lundell T."/>
            <person name="Morin E."/>
            <person name="Murat C."/>
            <person name="Sun H."/>
            <person name="Tunlid A."/>
            <person name="Henrissat B."/>
            <person name="Grigoriev I.V."/>
            <person name="Hibbett D.S."/>
            <person name="Martin F."/>
            <person name="Nordberg H.P."/>
            <person name="Cantor M.N."/>
            <person name="Hua S.X."/>
        </authorList>
    </citation>
    <scope>NUCLEOTIDE SEQUENCE [LARGE SCALE GENOMIC DNA]</scope>
    <source>
        <strain evidence="1 2">ATCC 200175</strain>
    </source>
</reference>
<organism evidence="1 2">
    <name type="scientific">Paxillus involutus ATCC 200175</name>
    <dbReference type="NCBI Taxonomy" id="664439"/>
    <lineage>
        <taxon>Eukaryota</taxon>
        <taxon>Fungi</taxon>
        <taxon>Dikarya</taxon>
        <taxon>Basidiomycota</taxon>
        <taxon>Agaricomycotina</taxon>
        <taxon>Agaricomycetes</taxon>
        <taxon>Agaricomycetidae</taxon>
        <taxon>Boletales</taxon>
        <taxon>Paxilineae</taxon>
        <taxon>Paxillaceae</taxon>
        <taxon>Paxillus</taxon>
    </lineage>
</organism>
<reference evidence="2" key="2">
    <citation type="submission" date="2015-01" db="EMBL/GenBank/DDBJ databases">
        <title>Evolutionary Origins and Diversification of the Mycorrhizal Mutualists.</title>
        <authorList>
            <consortium name="DOE Joint Genome Institute"/>
            <consortium name="Mycorrhizal Genomics Consortium"/>
            <person name="Kohler A."/>
            <person name="Kuo A."/>
            <person name="Nagy L.G."/>
            <person name="Floudas D."/>
            <person name="Copeland A."/>
            <person name="Barry K.W."/>
            <person name="Cichocki N."/>
            <person name="Veneault-Fourrey C."/>
            <person name="LaButti K."/>
            <person name="Lindquist E.A."/>
            <person name="Lipzen A."/>
            <person name="Lundell T."/>
            <person name="Morin E."/>
            <person name="Murat C."/>
            <person name="Riley R."/>
            <person name="Ohm R."/>
            <person name="Sun H."/>
            <person name="Tunlid A."/>
            <person name="Henrissat B."/>
            <person name="Grigoriev I.V."/>
            <person name="Hibbett D.S."/>
            <person name="Martin F."/>
        </authorList>
    </citation>
    <scope>NUCLEOTIDE SEQUENCE [LARGE SCALE GENOMIC DNA]</scope>
    <source>
        <strain evidence="2">ATCC 200175</strain>
    </source>
</reference>
<proteinExistence type="predicted"/>
<gene>
    <name evidence="1" type="ORF">PAXINDRAFT_102087</name>
</gene>
<sequence>MDSQRQIVFDGPVEVWGPGFSRVPASVHSYQRVQSHLVFFFSNTRQDRITTGCAPPRNSNHELPQSRLCVHRLIVDSWLQEICPSHVTFAAVTSLCKFEH</sequence>
<dbReference type="Proteomes" id="UP000053647">
    <property type="component" value="Unassembled WGS sequence"/>
</dbReference>
<dbReference type="HOGENOM" id="CLU_2306944_0_0_1"/>
<protein>
    <submittedName>
        <fullName evidence="1">Unplaced genomic scaffold PAXINscaffold_95, whole genome shotgun sequence</fullName>
    </submittedName>
</protein>
<dbReference type="EMBL" id="KN819417">
    <property type="protein sequence ID" value="KIJ10101.1"/>
    <property type="molecule type" value="Genomic_DNA"/>
</dbReference>
<evidence type="ECO:0000313" key="1">
    <source>
        <dbReference type="EMBL" id="KIJ10101.1"/>
    </source>
</evidence>
<name>A0A0C9TSF0_PAXIN</name>